<feature type="domain" description="F-box/LRR-repeat protein 18 LRR" evidence="2">
    <location>
        <begin position="279"/>
        <end position="352"/>
    </location>
</feature>
<gene>
    <name evidence="3" type="ORF">HF521_013143</name>
</gene>
<organism evidence="3 4">
    <name type="scientific">Silurus meridionalis</name>
    <name type="common">Southern catfish</name>
    <name type="synonym">Silurus soldatovi meridionalis</name>
    <dbReference type="NCBI Taxonomy" id="175797"/>
    <lineage>
        <taxon>Eukaryota</taxon>
        <taxon>Metazoa</taxon>
        <taxon>Chordata</taxon>
        <taxon>Craniata</taxon>
        <taxon>Vertebrata</taxon>
        <taxon>Euteleostomi</taxon>
        <taxon>Actinopterygii</taxon>
        <taxon>Neopterygii</taxon>
        <taxon>Teleostei</taxon>
        <taxon>Ostariophysi</taxon>
        <taxon>Siluriformes</taxon>
        <taxon>Siluridae</taxon>
        <taxon>Silurus</taxon>
    </lineage>
</organism>
<accession>A0A8T0ACR6</accession>
<proteinExistence type="predicted"/>
<evidence type="ECO:0000313" key="4">
    <source>
        <dbReference type="Proteomes" id="UP000606274"/>
    </source>
</evidence>
<protein>
    <recommendedName>
        <fullName evidence="5">F-box domain-containing protein</fullName>
    </recommendedName>
</protein>
<sequence length="352" mass="38513">MVTEDREMLSEEHILSYIPTYDLVLSVSRVCRKFQALCQDKSLISHVRLQKEYRVSDEALRKVLKDLSGDVQTLEASGCYWLAGSTLDVVTRCVGLVRLDVSGWRVTAARLSRLLGSLRLLCSLALDIGTGFDLQQLSGEGKAALSRLSELKQTLLTPSYGVVPCCGALQSLSLHLEVGWHEPSAHLQLMVGQSSVPRYHNLHWFSARLAPGEVNRALLSLFLAVFSMRVPEGLTGLVVAMPGPGWCHVEVGFGIRMSGLLEHVALRGATGAIQQSGSGCENENGALKQEREGEAESFLHPLITGCSYLVELELIGMGFLSAMPRYEPAMRKDPATCSWSFQVRDEQLAALG</sequence>
<dbReference type="Pfam" id="PF12937">
    <property type="entry name" value="F-box-like"/>
    <property type="match status" value="1"/>
</dbReference>
<evidence type="ECO:0008006" key="5">
    <source>
        <dbReference type="Google" id="ProtNLM"/>
    </source>
</evidence>
<dbReference type="InterPro" id="IPR001810">
    <property type="entry name" value="F-box_dom"/>
</dbReference>
<dbReference type="Proteomes" id="UP000606274">
    <property type="component" value="Unassembled WGS sequence"/>
</dbReference>
<dbReference type="InterPro" id="IPR045627">
    <property type="entry name" value="FBXL18_LRR"/>
</dbReference>
<dbReference type="AlphaFoldDB" id="A0A8T0ACR6"/>
<dbReference type="SUPFAM" id="SSF81383">
    <property type="entry name" value="F-box domain"/>
    <property type="match status" value="1"/>
</dbReference>
<dbReference type="Pfam" id="PF19729">
    <property type="entry name" value="LRR_FBXL18"/>
    <property type="match status" value="2"/>
</dbReference>
<evidence type="ECO:0000259" key="1">
    <source>
        <dbReference type="Pfam" id="PF12937"/>
    </source>
</evidence>
<feature type="domain" description="F-box" evidence="1">
    <location>
        <begin position="13"/>
        <end position="48"/>
    </location>
</feature>
<dbReference type="EMBL" id="JABFDY010000024">
    <property type="protein sequence ID" value="KAF7689790.1"/>
    <property type="molecule type" value="Genomic_DNA"/>
</dbReference>
<feature type="non-terminal residue" evidence="3">
    <location>
        <position position="1"/>
    </location>
</feature>
<evidence type="ECO:0000259" key="2">
    <source>
        <dbReference type="Pfam" id="PF19729"/>
    </source>
</evidence>
<dbReference type="InterPro" id="IPR036047">
    <property type="entry name" value="F-box-like_dom_sf"/>
</dbReference>
<name>A0A8T0ACR6_SILME</name>
<keyword evidence="4" id="KW-1185">Reference proteome</keyword>
<dbReference type="Gene3D" id="3.80.10.10">
    <property type="entry name" value="Ribonuclease Inhibitor"/>
    <property type="match status" value="1"/>
</dbReference>
<dbReference type="InterPro" id="IPR032675">
    <property type="entry name" value="LRR_dom_sf"/>
</dbReference>
<comment type="caution">
    <text evidence="3">The sequence shown here is derived from an EMBL/GenBank/DDBJ whole genome shotgun (WGS) entry which is preliminary data.</text>
</comment>
<evidence type="ECO:0000313" key="3">
    <source>
        <dbReference type="EMBL" id="KAF7689790.1"/>
    </source>
</evidence>
<dbReference type="GO" id="GO:0031146">
    <property type="term" value="P:SCF-dependent proteasomal ubiquitin-dependent protein catabolic process"/>
    <property type="evidence" value="ECO:0007669"/>
    <property type="project" value="InterPro"/>
</dbReference>
<feature type="domain" description="F-box/LRR-repeat protein 18 LRR" evidence="2">
    <location>
        <begin position="61"/>
        <end position="247"/>
    </location>
</feature>
<reference evidence="3" key="1">
    <citation type="submission" date="2020-08" db="EMBL/GenBank/DDBJ databases">
        <title>Chromosome-level assembly of Southern catfish (Silurus meridionalis) provides insights into visual adaptation to the nocturnal and benthic lifestyles.</title>
        <authorList>
            <person name="Zhang Y."/>
            <person name="Wang D."/>
            <person name="Peng Z."/>
        </authorList>
    </citation>
    <scope>NUCLEOTIDE SEQUENCE</scope>
    <source>
        <strain evidence="3">SWU-2019-XX</strain>
        <tissue evidence="3">Muscle</tissue>
    </source>
</reference>